<keyword evidence="3" id="KW-1185">Reference proteome</keyword>
<accession>A0ABR3VU65</accession>
<name>A0ABR3VU65_9PEZI</name>
<feature type="region of interest" description="Disordered" evidence="1">
    <location>
        <begin position="1"/>
        <end position="31"/>
    </location>
</feature>
<comment type="caution">
    <text evidence="2">The sequence shown here is derived from an EMBL/GenBank/DDBJ whole genome shotgun (WGS) entry which is preliminary data.</text>
</comment>
<proteinExistence type="predicted"/>
<organism evidence="2 3">
    <name type="scientific">Phialemonium thermophilum</name>
    <dbReference type="NCBI Taxonomy" id="223376"/>
    <lineage>
        <taxon>Eukaryota</taxon>
        <taxon>Fungi</taxon>
        <taxon>Dikarya</taxon>
        <taxon>Ascomycota</taxon>
        <taxon>Pezizomycotina</taxon>
        <taxon>Sordariomycetes</taxon>
        <taxon>Sordariomycetidae</taxon>
        <taxon>Cephalothecales</taxon>
        <taxon>Cephalothecaceae</taxon>
        <taxon>Phialemonium</taxon>
    </lineage>
</organism>
<evidence type="ECO:0000313" key="2">
    <source>
        <dbReference type="EMBL" id="KAL1845218.1"/>
    </source>
</evidence>
<feature type="region of interest" description="Disordered" evidence="1">
    <location>
        <begin position="81"/>
        <end position="108"/>
    </location>
</feature>
<dbReference type="Proteomes" id="UP001586593">
    <property type="component" value="Unassembled WGS sequence"/>
</dbReference>
<protein>
    <submittedName>
        <fullName evidence="2">Uncharacterized protein</fullName>
    </submittedName>
</protein>
<feature type="compositionally biased region" description="Low complexity" evidence="1">
    <location>
        <begin position="87"/>
        <end position="98"/>
    </location>
</feature>
<gene>
    <name evidence="2" type="ORF">VTK73DRAFT_860</name>
</gene>
<evidence type="ECO:0000256" key="1">
    <source>
        <dbReference type="SAM" id="MobiDB-lite"/>
    </source>
</evidence>
<feature type="compositionally biased region" description="Polar residues" evidence="1">
    <location>
        <begin position="1"/>
        <end position="11"/>
    </location>
</feature>
<dbReference type="EMBL" id="JAZHXJ010001195">
    <property type="protein sequence ID" value="KAL1845218.1"/>
    <property type="molecule type" value="Genomic_DNA"/>
</dbReference>
<evidence type="ECO:0000313" key="3">
    <source>
        <dbReference type="Proteomes" id="UP001586593"/>
    </source>
</evidence>
<sequence length="171" mass="18006">MVSTDVHSSPSGIMVSPAPPPGSDDGKGKNGGCMKCGLLLTAQGPVHARPSDHLAARVDDVPPPGAERRVGPARAVLAGWRRRGRSRIPGGRSAGAASELGRRSPTQQRECYWEPLHDNAREDACRVTDDACRGTEDVPRLSTELPVVLTACLYLLYAPTSQPSPATSCAS</sequence>
<reference evidence="2 3" key="1">
    <citation type="journal article" date="2024" name="Commun. Biol.">
        <title>Comparative genomic analysis of thermophilic fungi reveals convergent evolutionary adaptations and gene losses.</title>
        <authorList>
            <person name="Steindorff A.S."/>
            <person name="Aguilar-Pontes M.V."/>
            <person name="Robinson A.J."/>
            <person name="Andreopoulos B."/>
            <person name="LaButti K."/>
            <person name="Kuo A."/>
            <person name="Mondo S."/>
            <person name="Riley R."/>
            <person name="Otillar R."/>
            <person name="Haridas S."/>
            <person name="Lipzen A."/>
            <person name="Grimwood J."/>
            <person name="Schmutz J."/>
            <person name="Clum A."/>
            <person name="Reid I.D."/>
            <person name="Moisan M.C."/>
            <person name="Butler G."/>
            <person name="Nguyen T.T.M."/>
            <person name="Dewar K."/>
            <person name="Conant G."/>
            <person name="Drula E."/>
            <person name="Henrissat B."/>
            <person name="Hansel C."/>
            <person name="Singer S."/>
            <person name="Hutchinson M.I."/>
            <person name="de Vries R.P."/>
            <person name="Natvig D.O."/>
            <person name="Powell A.J."/>
            <person name="Tsang A."/>
            <person name="Grigoriev I.V."/>
        </authorList>
    </citation>
    <scope>NUCLEOTIDE SEQUENCE [LARGE SCALE GENOMIC DNA]</scope>
    <source>
        <strain evidence="2 3">ATCC 24622</strain>
    </source>
</reference>